<dbReference type="PANTHER" id="PTHR30333:SF1">
    <property type="entry name" value="CYTOCHROME C-TYPE PROTEIN NAPC"/>
    <property type="match status" value="1"/>
</dbReference>
<keyword evidence="10" id="KW-0249">Electron transport</keyword>
<evidence type="ECO:0000256" key="11">
    <source>
        <dbReference type="ARBA" id="ARBA00022989"/>
    </source>
</evidence>
<dbReference type="GO" id="GO:0005886">
    <property type="term" value="C:plasma membrane"/>
    <property type="evidence" value="ECO:0007669"/>
    <property type="project" value="UniProtKB-SubCell"/>
</dbReference>
<feature type="binding site" description="axial binding residue" evidence="15">
    <location>
        <position position="96"/>
    </location>
    <ligand>
        <name>heme</name>
        <dbReference type="ChEBI" id="CHEBI:30413"/>
        <label>2</label>
    </ligand>
    <ligandPart>
        <name>Fe</name>
        <dbReference type="ChEBI" id="CHEBI:18248"/>
    </ligandPart>
</feature>
<dbReference type="InterPro" id="IPR038266">
    <property type="entry name" value="NapC/NirT_cytc_sf"/>
</dbReference>
<protein>
    <submittedName>
        <fullName evidence="18">Nitrate reductase</fullName>
    </submittedName>
</protein>
<keyword evidence="13 16" id="KW-0472">Membrane</keyword>
<comment type="similarity">
    <text evidence="3">Belongs to the NapC/NirT/NrfH family.</text>
</comment>
<reference evidence="18 19" key="1">
    <citation type="submission" date="2014-07" db="EMBL/GenBank/DDBJ databases">
        <authorList>
            <person name="McCorrison J."/>
            <person name="Sanka R."/>
            <person name="Torralba M."/>
            <person name="Gillis M."/>
            <person name="Haft D.H."/>
            <person name="Methe B."/>
            <person name="Sutton G."/>
            <person name="Nelson K.E."/>
        </authorList>
    </citation>
    <scope>NUCLEOTIDE SEQUENCE [LARGE SCALE GENOMIC DNA]</scope>
    <source>
        <strain evidence="18 19">DNF00040</strain>
    </source>
</reference>
<feature type="binding site" description="covalent" evidence="14">
    <location>
        <position position="353"/>
    </location>
    <ligand>
        <name>heme</name>
        <dbReference type="ChEBI" id="CHEBI:30413"/>
        <label>5</label>
    </ligand>
</feature>
<dbReference type="GO" id="GO:0009055">
    <property type="term" value="F:electron transfer activity"/>
    <property type="evidence" value="ECO:0007669"/>
    <property type="project" value="InterPro"/>
</dbReference>
<dbReference type="InterPro" id="IPR036280">
    <property type="entry name" value="Multihaem_cyt_sf"/>
</dbReference>
<feature type="domain" description="NapC/NirT cytochrome c N-terminal" evidence="17">
    <location>
        <begin position="26"/>
        <end position="197"/>
    </location>
</feature>
<evidence type="ECO:0000256" key="1">
    <source>
        <dbReference type="ARBA" id="ARBA00004249"/>
    </source>
</evidence>
<feature type="transmembrane region" description="Helical" evidence="16">
    <location>
        <begin position="29"/>
        <end position="49"/>
    </location>
</feature>
<keyword evidence="11 16" id="KW-1133">Transmembrane helix</keyword>
<keyword evidence="12 15" id="KW-0408">Iron</keyword>
<name>A0A095Z5Y1_9BURK</name>
<dbReference type="EMBL" id="JRNI01000036">
    <property type="protein sequence ID" value="KGF29731.1"/>
    <property type="molecule type" value="Genomic_DNA"/>
</dbReference>
<evidence type="ECO:0000256" key="9">
    <source>
        <dbReference type="ARBA" id="ARBA00022723"/>
    </source>
</evidence>
<accession>A0A095Z5Y1</accession>
<dbReference type="GO" id="GO:0009061">
    <property type="term" value="P:anaerobic respiration"/>
    <property type="evidence" value="ECO:0007669"/>
    <property type="project" value="TreeGrafter"/>
</dbReference>
<evidence type="ECO:0000256" key="8">
    <source>
        <dbReference type="ARBA" id="ARBA00022692"/>
    </source>
</evidence>
<feature type="binding site" description="covalent" evidence="14">
    <location>
        <position position="187"/>
    </location>
    <ligand>
        <name>heme</name>
        <dbReference type="ChEBI" id="CHEBI:30413"/>
        <label>4</label>
    </ligand>
</feature>
<dbReference type="GeneID" id="93427628"/>
<dbReference type="FunFam" id="1.10.3820.10:FF:000001">
    <property type="entry name" value="Cytochrome c-type protein"/>
    <property type="match status" value="1"/>
</dbReference>
<keyword evidence="7 14" id="KW-0349">Heme</keyword>
<feature type="binding site" description="covalent" evidence="14">
    <location>
        <position position="95"/>
    </location>
    <ligand>
        <name>heme</name>
        <dbReference type="ChEBI" id="CHEBI:30413"/>
        <label>2</label>
    </ligand>
</feature>
<evidence type="ECO:0000256" key="16">
    <source>
        <dbReference type="SAM" id="Phobius"/>
    </source>
</evidence>
<keyword evidence="19" id="KW-1185">Reference proteome</keyword>
<gene>
    <name evidence="18" type="ORF">HMPREF2130_08465</name>
</gene>
<feature type="binding site" description="axial binding residue" evidence="15">
    <location>
        <position position="156"/>
    </location>
    <ligand>
        <name>heme</name>
        <dbReference type="ChEBI" id="CHEBI:30413"/>
        <label>3</label>
    </ligand>
    <ligandPart>
        <name>Fe</name>
        <dbReference type="ChEBI" id="CHEBI:18248"/>
    </ligandPart>
</feature>
<dbReference type="eggNOG" id="COG3005">
    <property type="taxonomic scope" value="Bacteria"/>
</dbReference>
<evidence type="ECO:0000256" key="15">
    <source>
        <dbReference type="PIRSR" id="PIRSR000014-2"/>
    </source>
</evidence>
<sequence length="416" mass="46704">MKIIKAIFRAIANLFRWIYDWFTRPARRIGLGLLVTGGFIAGIGFWASFNAGMNYTNTEEFCISCHTMGDNLLPELQKTVHWKNRTGVRAYCMDCHVPHSFTDKVARKMQASREVLSHVVGTIGTREKFLEHRLVLAQREWARFKANNSKECRNCHDYDSMDFDKMKVTSQMMMRSAAERNASCVDCHRGIAHELPEIKGAGNPAFDSLLSEASHVSVKAGGHYVSVVPQKIYADQTLTKEIGSIEVSTPVKILQNVDGALEVELDLWRKNKGLARVWYNSFGMNVTNAILNRDVLKDSDFIEVLESRMDEMTGLEWQKVSASVWIEPGTLLNSVEPIWDIARHSYDSACSVCHRQPQPASHDANQWPGLFAGMVGFTNMDSETADVVLKYLQLNSSDFATASQSALEGTIQSARP</sequence>
<dbReference type="AlphaFoldDB" id="A0A095Z5Y1"/>
<dbReference type="GO" id="GO:0005506">
    <property type="term" value="F:iron ion binding"/>
    <property type="evidence" value="ECO:0007669"/>
    <property type="project" value="InterPro"/>
</dbReference>
<feature type="binding site" description="covalent" evidence="14">
    <location>
        <position position="65"/>
    </location>
    <ligand>
        <name>heme</name>
        <dbReference type="ChEBI" id="CHEBI:30413"/>
        <label>1</label>
    </ligand>
</feature>
<feature type="binding site" description="axial binding residue" evidence="15">
    <location>
        <position position="66"/>
    </location>
    <ligand>
        <name>heme</name>
        <dbReference type="ChEBI" id="CHEBI:30413"/>
        <label>1</label>
    </ligand>
    <ligandPart>
        <name>Fe</name>
        <dbReference type="ChEBI" id="CHEBI:18248"/>
    </ligandPart>
</feature>
<evidence type="ECO:0000256" key="7">
    <source>
        <dbReference type="ARBA" id="ARBA00022617"/>
    </source>
</evidence>
<organism evidence="18 19">
    <name type="scientific">Oligella urethralis DNF00040</name>
    <dbReference type="NCBI Taxonomy" id="1401065"/>
    <lineage>
        <taxon>Bacteria</taxon>
        <taxon>Pseudomonadati</taxon>
        <taxon>Pseudomonadota</taxon>
        <taxon>Betaproteobacteria</taxon>
        <taxon>Burkholderiales</taxon>
        <taxon>Alcaligenaceae</taxon>
        <taxon>Oligella</taxon>
    </lineage>
</organism>
<comment type="similarity">
    <text evidence="2">Belongs to the TorC/TorY family.</text>
</comment>
<comment type="caution">
    <text evidence="18">The sequence shown here is derived from an EMBL/GenBank/DDBJ whole genome shotgun (WGS) entry which is preliminary data.</text>
</comment>
<keyword evidence="6" id="KW-0997">Cell inner membrane</keyword>
<evidence type="ECO:0000256" key="6">
    <source>
        <dbReference type="ARBA" id="ARBA00022519"/>
    </source>
</evidence>
<keyword evidence="5" id="KW-1003">Cell membrane</keyword>
<keyword evidence="9" id="KW-0479">Metal-binding</keyword>
<evidence type="ECO:0000256" key="10">
    <source>
        <dbReference type="ARBA" id="ARBA00022982"/>
    </source>
</evidence>
<feature type="binding site" description="axial binding residue" evidence="15">
    <location>
        <position position="188"/>
    </location>
    <ligand>
        <name>heme</name>
        <dbReference type="ChEBI" id="CHEBI:30413"/>
        <label>4</label>
    </ligand>
    <ligandPart>
        <name>Fe</name>
        <dbReference type="ChEBI" id="CHEBI:18248"/>
    </ligandPart>
</feature>
<feature type="binding site" description="covalent" evidence="14">
    <location>
        <position position="184"/>
    </location>
    <ligand>
        <name>heme</name>
        <dbReference type="ChEBI" id="CHEBI:30413"/>
        <label>4</label>
    </ligand>
</feature>
<comment type="subcellular location">
    <subcellularLocation>
        <location evidence="1">Cell inner membrane</location>
        <topology evidence="1">Single-pass type II membrane protein</topology>
    </subcellularLocation>
</comment>
<proteinExistence type="inferred from homology"/>
<dbReference type="Proteomes" id="UP000029629">
    <property type="component" value="Unassembled WGS sequence"/>
</dbReference>
<feature type="binding site" description="covalent" evidence="14">
    <location>
        <position position="92"/>
    </location>
    <ligand>
        <name>heme</name>
        <dbReference type="ChEBI" id="CHEBI:30413"/>
        <label>2</label>
    </ligand>
</feature>
<dbReference type="NCBIfam" id="TIGR02162">
    <property type="entry name" value="torC"/>
    <property type="match status" value="1"/>
</dbReference>
<evidence type="ECO:0000259" key="17">
    <source>
        <dbReference type="Pfam" id="PF03264"/>
    </source>
</evidence>
<dbReference type="PANTHER" id="PTHR30333">
    <property type="entry name" value="CYTOCHROME C-TYPE PROTEIN"/>
    <property type="match status" value="1"/>
</dbReference>
<evidence type="ECO:0000256" key="2">
    <source>
        <dbReference type="ARBA" id="ARBA00006417"/>
    </source>
</evidence>
<dbReference type="InterPro" id="IPR005126">
    <property type="entry name" value="NapC/NirT_cyt_c_N"/>
</dbReference>
<evidence type="ECO:0000256" key="14">
    <source>
        <dbReference type="PIRSR" id="PIRSR000014-1"/>
    </source>
</evidence>
<dbReference type="GO" id="GO:0020037">
    <property type="term" value="F:heme binding"/>
    <property type="evidence" value="ECO:0007669"/>
    <property type="project" value="InterPro"/>
</dbReference>
<dbReference type="Gene3D" id="1.10.3820.10">
    <property type="entry name" value="Di-heme elbow motif domain"/>
    <property type="match status" value="1"/>
</dbReference>
<dbReference type="InterPro" id="IPR009154">
    <property type="entry name" value="Membr-bd_4haem_cyt_TorC"/>
</dbReference>
<evidence type="ECO:0000256" key="12">
    <source>
        <dbReference type="ARBA" id="ARBA00023004"/>
    </source>
</evidence>
<dbReference type="Pfam" id="PF03264">
    <property type="entry name" value="Cytochrom_NNT"/>
    <property type="match status" value="1"/>
</dbReference>
<feature type="binding site" description="axial binding residue" evidence="15">
    <location>
        <position position="354"/>
    </location>
    <ligand>
        <name>heme</name>
        <dbReference type="ChEBI" id="CHEBI:30413"/>
        <label>5</label>
    </ligand>
    <ligandPart>
        <name>Fe</name>
        <dbReference type="ChEBI" id="CHEBI:18248"/>
    </ligandPart>
</feature>
<dbReference type="RefSeq" id="WP_018026979.1">
    <property type="nucleotide sequence ID" value="NZ_JRNI01000036.1"/>
</dbReference>
<evidence type="ECO:0000256" key="5">
    <source>
        <dbReference type="ARBA" id="ARBA00022475"/>
    </source>
</evidence>
<evidence type="ECO:0000256" key="13">
    <source>
        <dbReference type="ARBA" id="ARBA00023136"/>
    </source>
</evidence>
<keyword evidence="4" id="KW-0813">Transport</keyword>
<evidence type="ECO:0000256" key="3">
    <source>
        <dbReference type="ARBA" id="ARBA00007395"/>
    </source>
</evidence>
<evidence type="ECO:0000313" key="19">
    <source>
        <dbReference type="Proteomes" id="UP000029629"/>
    </source>
</evidence>
<keyword evidence="8 16" id="KW-0812">Transmembrane</keyword>
<dbReference type="InterPro" id="IPR051174">
    <property type="entry name" value="Cytochrome_c-type_ET"/>
</dbReference>
<feature type="binding site" description="covalent" evidence="14">
    <location>
        <position position="350"/>
    </location>
    <ligand>
        <name>heme</name>
        <dbReference type="ChEBI" id="CHEBI:30413"/>
        <label>5</label>
    </ligand>
</feature>
<feature type="binding site" description="covalent" evidence="14">
    <location>
        <position position="152"/>
    </location>
    <ligand>
        <name>heme</name>
        <dbReference type="ChEBI" id="CHEBI:30413"/>
        <label>3</label>
    </ligand>
</feature>
<dbReference type="PIRSF" id="PIRSF000014">
    <property type="entry name" value="4_hem_cytch_TorC"/>
    <property type="match status" value="1"/>
</dbReference>
<feature type="binding site" description="covalent" evidence="14">
    <location>
        <position position="155"/>
    </location>
    <ligand>
        <name>heme</name>
        <dbReference type="ChEBI" id="CHEBI:30413"/>
        <label>3</label>
    </ligand>
</feature>
<evidence type="ECO:0000256" key="4">
    <source>
        <dbReference type="ARBA" id="ARBA00022448"/>
    </source>
</evidence>
<dbReference type="GO" id="GO:0009276">
    <property type="term" value="C:Gram-negative-bacterium-type cell wall"/>
    <property type="evidence" value="ECO:0007669"/>
    <property type="project" value="InterPro"/>
</dbReference>
<comment type="PTM">
    <text evidence="14">Binds 5 heme groups per subunit.</text>
</comment>
<dbReference type="SUPFAM" id="SSF48695">
    <property type="entry name" value="Multiheme cytochromes"/>
    <property type="match status" value="1"/>
</dbReference>
<feature type="binding site" description="covalent" evidence="14">
    <location>
        <position position="62"/>
    </location>
    <ligand>
        <name>heme</name>
        <dbReference type="ChEBI" id="CHEBI:30413"/>
        <label>1</label>
    </ligand>
</feature>
<evidence type="ECO:0000313" key="18">
    <source>
        <dbReference type="EMBL" id="KGF29731.1"/>
    </source>
</evidence>